<dbReference type="EMBL" id="CP039354">
    <property type="protein sequence ID" value="QCE10094.1"/>
    <property type="molecule type" value="Genomic_DNA"/>
</dbReference>
<feature type="compositionally biased region" description="Polar residues" evidence="1">
    <location>
        <begin position="10"/>
        <end position="21"/>
    </location>
</feature>
<feature type="region of interest" description="Disordered" evidence="1">
    <location>
        <begin position="1"/>
        <end position="21"/>
    </location>
</feature>
<name>A0A4D6NBF0_VIGUN</name>
<evidence type="ECO:0000313" key="3">
    <source>
        <dbReference type="Proteomes" id="UP000501690"/>
    </source>
</evidence>
<dbReference type="Proteomes" id="UP000501690">
    <property type="component" value="Linkage Group LG10"/>
</dbReference>
<sequence length="96" mass="10680">MGHGEMFGYSQPQHGNPSNTYFQQVPSSYGFFLSYSIYGVGPSHMFGTSTMTPPSAYNPGPSSSMLFYPPPPTFQRSFFPPPQQGEDDSEDEDEQH</sequence>
<evidence type="ECO:0000313" key="2">
    <source>
        <dbReference type="EMBL" id="QCE10094.1"/>
    </source>
</evidence>
<protein>
    <submittedName>
        <fullName evidence="2">Uncharacterized protein</fullName>
    </submittedName>
</protein>
<feature type="compositionally biased region" description="Pro residues" evidence="1">
    <location>
        <begin position="68"/>
        <end position="83"/>
    </location>
</feature>
<evidence type="ECO:0000256" key="1">
    <source>
        <dbReference type="SAM" id="MobiDB-lite"/>
    </source>
</evidence>
<feature type="compositionally biased region" description="Polar residues" evidence="1">
    <location>
        <begin position="48"/>
        <end position="65"/>
    </location>
</feature>
<accession>A0A4D6NBF0</accession>
<proteinExistence type="predicted"/>
<gene>
    <name evidence="2" type="ORF">DEO72_LG10g1320</name>
</gene>
<reference evidence="2 3" key="1">
    <citation type="submission" date="2019-04" db="EMBL/GenBank/DDBJ databases">
        <title>An improved genome assembly and genetic linkage map for asparagus bean, Vigna unguiculata ssp. sesquipedialis.</title>
        <authorList>
            <person name="Xia Q."/>
            <person name="Zhang R."/>
            <person name="Dong Y."/>
        </authorList>
    </citation>
    <scope>NUCLEOTIDE SEQUENCE [LARGE SCALE GENOMIC DNA]</scope>
    <source>
        <tissue evidence="2">Leaf</tissue>
    </source>
</reference>
<dbReference type="AlphaFoldDB" id="A0A4D6NBF0"/>
<organism evidence="2 3">
    <name type="scientific">Vigna unguiculata</name>
    <name type="common">Cowpea</name>
    <dbReference type="NCBI Taxonomy" id="3917"/>
    <lineage>
        <taxon>Eukaryota</taxon>
        <taxon>Viridiplantae</taxon>
        <taxon>Streptophyta</taxon>
        <taxon>Embryophyta</taxon>
        <taxon>Tracheophyta</taxon>
        <taxon>Spermatophyta</taxon>
        <taxon>Magnoliopsida</taxon>
        <taxon>eudicotyledons</taxon>
        <taxon>Gunneridae</taxon>
        <taxon>Pentapetalae</taxon>
        <taxon>rosids</taxon>
        <taxon>fabids</taxon>
        <taxon>Fabales</taxon>
        <taxon>Fabaceae</taxon>
        <taxon>Papilionoideae</taxon>
        <taxon>50 kb inversion clade</taxon>
        <taxon>NPAAA clade</taxon>
        <taxon>indigoferoid/millettioid clade</taxon>
        <taxon>Phaseoleae</taxon>
        <taxon>Vigna</taxon>
    </lineage>
</organism>
<feature type="region of interest" description="Disordered" evidence="1">
    <location>
        <begin position="48"/>
        <end position="96"/>
    </location>
</feature>
<keyword evidence="3" id="KW-1185">Reference proteome</keyword>
<feature type="compositionally biased region" description="Acidic residues" evidence="1">
    <location>
        <begin position="85"/>
        <end position="96"/>
    </location>
</feature>